<dbReference type="Pfam" id="PF05201">
    <property type="entry name" value="GlutR_N"/>
    <property type="match status" value="1"/>
</dbReference>
<accession>A0A386HU49</accession>
<evidence type="ECO:0000256" key="8">
    <source>
        <dbReference type="PIRSR" id="PIRSR000445-4"/>
    </source>
</evidence>
<dbReference type="GO" id="GO:0008883">
    <property type="term" value="F:glutamyl-tRNA reductase activity"/>
    <property type="evidence" value="ECO:0007669"/>
    <property type="project" value="UniProtKB-UniRule"/>
</dbReference>
<comment type="catalytic activity">
    <reaction evidence="4">
        <text>(S)-4-amino-5-oxopentanoate + tRNA(Glu) + NADP(+) = L-glutamyl-tRNA(Glu) + NADPH + H(+)</text>
        <dbReference type="Rhea" id="RHEA:12344"/>
        <dbReference type="Rhea" id="RHEA-COMP:9663"/>
        <dbReference type="Rhea" id="RHEA-COMP:9680"/>
        <dbReference type="ChEBI" id="CHEBI:15378"/>
        <dbReference type="ChEBI" id="CHEBI:57501"/>
        <dbReference type="ChEBI" id="CHEBI:57783"/>
        <dbReference type="ChEBI" id="CHEBI:58349"/>
        <dbReference type="ChEBI" id="CHEBI:78442"/>
        <dbReference type="ChEBI" id="CHEBI:78520"/>
        <dbReference type="EC" id="1.2.1.70"/>
    </reaction>
</comment>
<evidence type="ECO:0000259" key="10">
    <source>
        <dbReference type="Pfam" id="PF05201"/>
    </source>
</evidence>
<feature type="binding site" evidence="4 7">
    <location>
        <begin position="187"/>
        <end position="192"/>
    </location>
    <ligand>
        <name>NADP(+)</name>
        <dbReference type="ChEBI" id="CHEBI:58349"/>
    </ligand>
</feature>
<dbReference type="UniPathway" id="UPA00251">
    <property type="reaction ID" value="UER00316"/>
</dbReference>
<keyword evidence="12" id="KW-1185">Reference proteome</keyword>
<gene>
    <name evidence="4 11" type="primary">hemA</name>
    <name evidence="11" type="ORF">D6B99_17135</name>
</gene>
<dbReference type="OrthoDB" id="110209at2"/>
<dbReference type="AlphaFoldDB" id="A0A386HU49"/>
<dbReference type="InterPro" id="IPR000343">
    <property type="entry name" value="4pyrrol_synth_GluRdtase"/>
</dbReference>
<feature type="domain" description="Glutamyl-tRNA reductase N-terminal" evidence="10">
    <location>
        <begin position="10"/>
        <end position="154"/>
    </location>
</feature>
<dbReference type="InterPro" id="IPR006151">
    <property type="entry name" value="Shikm_DH/Glu-tRNA_Rdtase"/>
</dbReference>
<dbReference type="EMBL" id="CP032489">
    <property type="protein sequence ID" value="AYD49487.1"/>
    <property type="molecule type" value="Genomic_DNA"/>
</dbReference>
<dbReference type="PANTHER" id="PTHR43013:SF1">
    <property type="entry name" value="GLUTAMYL-TRNA REDUCTASE"/>
    <property type="match status" value="1"/>
</dbReference>
<dbReference type="SUPFAM" id="SSF69742">
    <property type="entry name" value="Glutamyl tRNA-reductase catalytic, N-terminal domain"/>
    <property type="match status" value="1"/>
</dbReference>
<organism evidence="11 12">
    <name type="scientific">Arachidicoccus soli</name>
    <dbReference type="NCBI Taxonomy" id="2341117"/>
    <lineage>
        <taxon>Bacteria</taxon>
        <taxon>Pseudomonadati</taxon>
        <taxon>Bacteroidota</taxon>
        <taxon>Chitinophagia</taxon>
        <taxon>Chitinophagales</taxon>
        <taxon>Chitinophagaceae</taxon>
        <taxon>Arachidicoccus</taxon>
    </lineage>
</organism>
<dbReference type="InterPro" id="IPR036291">
    <property type="entry name" value="NAD(P)-bd_dom_sf"/>
</dbReference>
<comment type="pathway">
    <text evidence="4">Porphyrin-containing compound metabolism; protoporphyrin-IX biosynthesis; 5-aminolevulinate from L-glutamyl-tRNA(Glu): step 1/2.</text>
</comment>
<evidence type="ECO:0000256" key="1">
    <source>
        <dbReference type="ARBA" id="ARBA00022857"/>
    </source>
</evidence>
<feature type="site" description="Important for activity" evidence="4 8">
    <location>
        <position position="97"/>
    </location>
</feature>
<dbReference type="GO" id="GO:0019353">
    <property type="term" value="P:protoporphyrinogen IX biosynthetic process from glutamate"/>
    <property type="evidence" value="ECO:0007669"/>
    <property type="project" value="TreeGrafter"/>
</dbReference>
<protein>
    <recommendedName>
        <fullName evidence="4">Glutamyl-tRNA reductase</fullName>
        <shortName evidence="4">GluTR</shortName>
        <ecNumber evidence="4">1.2.1.70</ecNumber>
    </recommendedName>
</protein>
<dbReference type="NCBIfam" id="TIGR01035">
    <property type="entry name" value="hemA"/>
    <property type="match status" value="1"/>
</dbReference>
<evidence type="ECO:0000256" key="4">
    <source>
        <dbReference type="HAMAP-Rule" id="MF_00087"/>
    </source>
</evidence>
<evidence type="ECO:0000256" key="7">
    <source>
        <dbReference type="PIRSR" id="PIRSR000445-3"/>
    </source>
</evidence>
<keyword evidence="2 4" id="KW-0560">Oxidoreductase</keyword>
<feature type="binding site" evidence="4 6">
    <location>
        <position position="118"/>
    </location>
    <ligand>
        <name>substrate</name>
    </ligand>
</feature>
<comment type="function">
    <text evidence="4">Catalyzes the NADPH-dependent reduction of glutamyl-tRNA(Glu) to glutamate 1-semialdehyde (GSA).</text>
</comment>
<keyword evidence="3 4" id="KW-0627">Porphyrin biosynthesis</keyword>
<dbReference type="SUPFAM" id="SSF51735">
    <property type="entry name" value="NAD(P)-binding Rossmann-fold domains"/>
    <property type="match status" value="1"/>
</dbReference>
<dbReference type="GO" id="GO:0050661">
    <property type="term" value="F:NADP binding"/>
    <property type="evidence" value="ECO:0007669"/>
    <property type="project" value="InterPro"/>
</dbReference>
<dbReference type="PANTHER" id="PTHR43013">
    <property type="entry name" value="GLUTAMYL-TRNA REDUCTASE"/>
    <property type="match status" value="1"/>
</dbReference>
<dbReference type="Pfam" id="PF01488">
    <property type="entry name" value="Shikimate_DH"/>
    <property type="match status" value="1"/>
</dbReference>
<comment type="subunit">
    <text evidence="4">Homodimer.</text>
</comment>
<keyword evidence="1 4" id="KW-0521">NADP</keyword>
<dbReference type="KEGG" id="ark:D6B99_17135"/>
<evidence type="ECO:0000256" key="3">
    <source>
        <dbReference type="ARBA" id="ARBA00023244"/>
    </source>
</evidence>
<dbReference type="HAMAP" id="MF_00087">
    <property type="entry name" value="Glu_tRNA_reductase"/>
    <property type="match status" value="1"/>
</dbReference>
<feature type="binding site" evidence="4 6">
    <location>
        <begin position="112"/>
        <end position="114"/>
    </location>
    <ligand>
        <name>substrate</name>
    </ligand>
</feature>
<name>A0A386HU49_9BACT</name>
<comment type="similarity">
    <text evidence="4">Belongs to the glutamyl-tRNA reductase family.</text>
</comment>
<proteinExistence type="inferred from homology"/>
<feature type="binding site" evidence="4 6">
    <location>
        <position position="107"/>
    </location>
    <ligand>
        <name>substrate</name>
    </ligand>
</feature>
<evidence type="ECO:0000313" key="11">
    <source>
        <dbReference type="EMBL" id="AYD49487.1"/>
    </source>
</evidence>
<sequence>MEIQQFHIAGINYKKTDVTIRGKFALNETQYLSLLQKSAQQNIKNVFVLSTCNRTEIYGIASSAKELSNLLCSETKGNLEIFEDLCYIKQGKDAVEHLFSVASGLDSQILGDYEIVGQLKNAIKFAKQNGSLGAFTERLSNTVFESSKAIKNKTFFSGGTVSVAFAAIQFLRLHRHYAPSQKVALIGTGKIGKNTCKNLIDYLGFTDITLLNRSDEKAEEIAQELGVKFAAFSTYKEEVKKADIIIVATNAPEPILSKEDFDKDSRKILLDLSIPSNIHTNLKTLSNKILVNVDDLSKMNDETLKMRECEIPKVKSIIKEYMDEFYDWYKMRKNAPIIRAAKKTLTDINLCPWFQSLQPETLATEEQQAVAVQKAVKQLAVKLRSQQQTVGCSYIETLHDFIAHHPIKQ</sequence>
<dbReference type="Gene3D" id="3.30.460.30">
    <property type="entry name" value="Glutamyl-tRNA reductase, N-terminal domain"/>
    <property type="match status" value="1"/>
</dbReference>
<comment type="miscellaneous">
    <text evidence="4">During catalysis, the active site Cys acts as a nucleophile attacking the alpha-carbonyl group of tRNA-bound glutamate with the formation of a thioester intermediate between enzyme and glutamate, and the concomitant release of tRNA(Glu). The thioester intermediate is finally reduced by direct hydride transfer from NADPH, to form the product GSA.</text>
</comment>
<dbReference type="InterPro" id="IPR015895">
    <property type="entry name" value="4pyrrol_synth_GluRdtase_N"/>
</dbReference>
<dbReference type="EC" id="1.2.1.70" evidence="4"/>
<evidence type="ECO:0000256" key="5">
    <source>
        <dbReference type="PIRSR" id="PIRSR000445-1"/>
    </source>
</evidence>
<feature type="domain" description="Quinate/shikimate 5-dehydrogenase/glutamyl-tRNA reductase" evidence="9">
    <location>
        <begin position="180"/>
        <end position="298"/>
    </location>
</feature>
<feature type="active site" description="Nucleophile" evidence="4 5">
    <location>
        <position position="52"/>
    </location>
</feature>
<evidence type="ECO:0000256" key="6">
    <source>
        <dbReference type="PIRSR" id="PIRSR000445-2"/>
    </source>
</evidence>
<evidence type="ECO:0000259" key="9">
    <source>
        <dbReference type="Pfam" id="PF01488"/>
    </source>
</evidence>
<reference evidence="11 12" key="1">
    <citation type="submission" date="2018-09" db="EMBL/GenBank/DDBJ databases">
        <title>Arachidicoccus sp. nov., a bacterium isolated from soil.</title>
        <authorList>
            <person name="Weon H.-Y."/>
            <person name="Kwon S.-W."/>
            <person name="Lee S.A."/>
        </authorList>
    </citation>
    <scope>NUCLEOTIDE SEQUENCE [LARGE SCALE GENOMIC DNA]</scope>
    <source>
        <strain evidence="11 12">KIS59-12</strain>
    </source>
</reference>
<dbReference type="InterPro" id="IPR018214">
    <property type="entry name" value="GluRdtase_CS"/>
</dbReference>
<evidence type="ECO:0000313" key="12">
    <source>
        <dbReference type="Proteomes" id="UP000266118"/>
    </source>
</evidence>
<dbReference type="PIRSF" id="PIRSF000445">
    <property type="entry name" value="4pyrrol_synth_GluRdtase"/>
    <property type="match status" value="1"/>
</dbReference>
<dbReference type="InterPro" id="IPR036343">
    <property type="entry name" value="GluRdtase_N_sf"/>
</dbReference>
<dbReference type="Gene3D" id="3.40.50.720">
    <property type="entry name" value="NAD(P)-binding Rossmann-like Domain"/>
    <property type="match status" value="1"/>
</dbReference>
<feature type="binding site" evidence="4 6">
    <location>
        <begin position="51"/>
        <end position="54"/>
    </location>
    <ligand>
        <name>substrate</name>
    </ligand>
</feature>
<dbReference type="Proteomes" id="UP000266118">
    <property type="component" value="Chromosome"/>
</dbReference>
<evidence type="ECO:0000256" key="2">
    <source>
        <dbReference type="ARBA" id="ARBA00023002"/>
    </source>
</evidence>
<dbReference type="FunFam" id="3.30.460.30:FF:000001">
    <property type="entry name" value="Glutamyl-tRNA reductase"/>
    <property type="match status" value="1"/>
</dbReference>
<comment type="domain">
    <text evidence="4">Possesses an unusual extended V-shaped dimeric structure with each monomer consisting of three distinct domains arranged along a curved 'spinal' alpha-helix. The N-terminal catalytic domain specifically recognizes the glutamate moiety of the substrate. The second domain is the NADPH-binding domain, and the third C-terminal domain is responsible for dimerization.</text>
</comment>
<dbReference type="PROSITE" id="PS00747">
    <property type="entry name" value="GLUTR"/>
    <property type="match status" value="1"/>
</dbReference>